<dbReference type="PANTHER" id="PTHR30417">
    <property type="entry name" value="N-ACETYLMURAMOYL-L-ALANINE AMIDASE AMID"/>
    <property type="match status" value="1"/>
</dbReference>
<evidence type="ECO:0000256" key="3">
    <source>
        <dbReference type="ARBA" id="ARBA00022801"/>
    </source>
</evidence>
<dbReference type="RefSeq" id="WP_212323603.1">
    <property type="nucleotide sequence ID" value="NZ_AP024463.1"/>
</dbReference>
<feature type="signal peptide" evidence="5">
    <location>
        <begin position="1"/>
        <end position="42"/>
    </location>
</feature>
<dbReference type="SUPFAM" id="SSF55846">
    <property type="entry name" value="N-acetylmuramoyl-L-alanine amidase-like"/>
    <property type="match status" value="1"/>
</dbReference>
<organism evidence="7 8">
    <name type="scientific">Arachnia rubra</name>
    <dbReference type="NCBI Taxonomy" id="1547448"/>
    <lineage>
        <taxon>Bacteria</taxon>
        <taxon>Bacillati</taxon>
        <taxon>Actinomycetota</taxon>
        <taxon>Actinomycetes</taxon>
        <taxon>Propionibacteriales</taxon>
        <taxon>Propionibacteriaceae</taxon>
        <taxon>Arachnia</taxon>
    </lineage>
</organism>
<dbReference type="PROSITE" id="PS51318">
    <property type="entry name" value="TAT"/>
    <property type="match status" value="1"/>
</dbReference>
<dbReference type="Pfam" id="PF01510">
    <property type="entry name" value="Amidase_2"/>
    <property type="match status" value="1"/>
</dbReference>
<evidence type="ECO:0000256" key="2">
    <source>
        <dbReference type="ARBA" id="ARBA00011901"/>
    </source>
</evidence>
<sequence>MNLVTPRSAGHRVTRRAVLRSGSMLGLVGAGLPAVGTVPAHAADFADDFQQAVHYAPGRSLSSGEATKLTGIVIHWWGEPSGQSHQQVVDHLAGSNTIWSSAHYVVSGDRVTQLVSLDDTAFHAGVYDINAQSVGIECRPEMDDATVDRVRDLVTRLRSRYGALWLEPHKAFSSTDCPGTYMDKIPELKVLAAGSSSLPSTPKAESGQGILTVDGYWGSTTTRRLQELSATPVDGVVSGQNQAWKATNPGLVSGWEWVPSDAASGSAVIRAIQQRMGVAVDGLISPETIRAMQQHYGTTLDGTFPERSDCIKEMQKALNSGKF</sequence>
<reference evidence="7 8" key="1">
    <citation type="submission" date="2021-03" db="EMBL/GenBank/DDBJ databases">
        <title>Human Oral Microbial Genomes.</title>
        <authorList>
            <person name="Johnston C.D."/>
            <person name="Chen T."/>
            <person name="Dewhirst F.E."/>
        </authorList>
    </citation>
    <scope>NUCLEOTIDE SEQUENCE [LARGE SCALE GENOMIC DNA]</scope>
    <source>
        <strain evidence="7 8">DSMZ 100122</strain>
    </source>
</reference>
<evidence type="ECO:0000313" key="8">
    <source>
        <dbReference type="Proteomes" id="UP000678513"/>
    </source>
</evidence>
<dbReference type="PANTHER" id="PTHR30417:SF1">
    <property type="entry name" value="N-ACETYLMURAMOYL-L-ALANINE AMIDASE AMID"/>
    <property type="match status" value="1"/>
</dbReference>
<gene>
    <name evidence="7" type="ORF">J5A65_14545</name>
</gene>
<dbReference type="SMART" id="SM00644">
    <property type="entry name" value="Ami_2"/>
    <property type="match status" value="1"/>
</dbReference>
<keyword evidence="4" id="KW-0961">Cell wall biogenesis/degradation</keyword>
<evidence type="ECO:0000259" key="6">
    <source>
        <dbReference type="SMART" id="SM00644"/>
    </source>
</evidence>
<evidence type="ECO:0000256" key="1">
    <source>
        <dbReference type="ARBA" id="ARBA00001561"/>
    </source>
</evidence>
<feature type="domain" description="N-acetylmuramoyl-L-alanine amidase" evidence="6">
    <location>
        <begin position="58"/>
        <end position="187"/>
    </location>
</feature>
<keyword evidence="3" id="KW-0378">Hydrolase</keyword>
<dbReference type="CDD" id="cd06583">
    <property type="entry name" value="PGRP"/>
    <property type="match status" value="1"/>
</dbReference>
<accession>A0ABX7Y4V9</accession>
<evidence type="ECO:0000256" key="4">
    <source>
        <dbReference type="ARBA" id="ARBA00023316"/>
    </source>
</evidence>
<proteinExistence type="predicted"/>
<name>A0ABX7Y4V9_9ACTN</name>
<dbReference type="Gene3D" id="3.40.80.10">
    <property type="entry name" value="Peptidoglycan recognition protein-like"/>
    <property type="match status" value="1"/>
</dbReference>
<evidence type="ECO:0000313" key="7">
    <source>
        <dbReference type="EMBL" id="QUC08101.1"/>
    </source>
</evidence>
<dbReference type="InterPro" id="IPR051206">
    <property type="entry name" value="NAMLAA_amidase_2"/>
</dbReference>
<dbReference type="InterPro" id="IPR006311">
    <property type="entry name" value="TAT_signal"/>
</dbReference>
<dbReference type="EMBL" id="CP072384">
    <property type="protein sequence ID" value="QUC08101.1"/>
    <property type="molecule type" value="Genomic_DNA"/>
</dbReference>
<dbReference type="Proteomes" id="UP000678513">
    <property type="component" value="Chromosome"/>
</dbReference>
<feature type="chain" id="PRO_5045226588" description="N-acetylmuramoyl-L-alanine amidase" evidence="5">
    <location>
        <begin position="43"/>
        <end position="323"/>
    </location>
</feature>
<dbReference type="EC" id="3.5.1.28" evidence="2"/>
<comment type="catalytic activity">
    <reaction evidence="1">
        <text>Hydrolyzes the link between N-acetylmuramoyl residues and L-amino acid residues in certain cell-wall glycopeptides.</text>
        <dbReference type="EC" id="3.5.1.28"/>
    </reaction>
</comment>
<dbReference type="InterPro" id="IPR036505">
    <property type="entry name" value="Amidase/PGRP_sf"/>
</dbReference>
<protein>
    <recommendedName>
        <fullName evidence="2">N-acetylmuramoyl-L-alanine amidase</fullName>
        <ecNumber evidence="2">3.5.1.28</ecNumber>
    </recommendedName>
</protein>
<evidence type="ECO:0000256" key="5">
    <source>
        <dbReference type="SAM" id="SignalP"/>
    </source>
</evidence>
<keyword evidence="5" id="KW-0732">Signal</keyword>
<keyword evidence="8" id="KW-1185">Reference proteome</keyword>
<dbReference type="InterPro" id="IPR002502">
    <property type="entry name" value="Amidase_domain"/>
</dbReference>